<dbReference type="EMBL" id="CP053538">
    <property type="protein sequence ID" value="QJX47561.1"/>
    <property type="molecule type" value="Genomic_DNA"/>
</dbReference>
<dbReference type="AlphaFoldDB" id="A0A6M6BGB3"/>
<dbReference type="RefSeq" id="WP_171591656.1">
    <property type="nucleotide sequence ID" value="NZ_CP053538.1"/>
</dbReference>
<evidence type="ECO:0008006" key="3">
    <source>
        <dbReference type="Google" id="ProtNLM"/>
    </source>
</evidence>
<accession>A0A6M6BGB3</accession>
<reference evidence="1 2" key="1">
    <citation type="submission" date="2020-05" db="EMBL/GenBank/DDBJ databases">
        <title>Complete genome sequence of Hymenobacter sp. TS19 in Coasted Sand Dune.</title>
        <authorList>
            <person name="Lee J.-H."/>
            <person name="Jung J.-H."/>
            <person name="Jeong S."/>
            <person name="Zhao L."/>
            <person name="Kim M.-K."/>
            <person name="Seo H.-S."/>
            <person name="Lim S."/>
        </authorList>
    </citation>
    <scope>NUCLEOTIDE SEQUENCE [LARGE SCALE GENOMIC DNA]</scope>
    <source>
        <strain evidence="1 2">TS19</strain>
    </source>
</reference>
<sequence>MSNNQTLGSVTFETKCYEKDWRFLLREGLLQEMVEKCNFKFDEKVLMINNVNDYIKVSKAADILIGKGVIDKFYIVKDYEKEVLDYFDLAKDDFKGGYYYSIAELTSIYLNSSDYLLHFSSDARVVTQNDTVNWIERGLKLLAHDESVITVNPAWNYKYDEAKYESFSEDEDWFYSYGFSDQCYLIRLSDFKKHIYKEYHADSEKYPAYGGELFEKRIYSYMKNKNLIRATSKHVSYIHENFPKNAFRRFIKLRFGR</sequence>
<dbReference type="Proteomes" id="UP000501623">
    <property type="component" value="Chromosome"/>
</dbReference>
<protein>
    <recommendedName>
        <fullName evidence="3">Glycosyltransferase family 2 protein</fullName>
    </recommendedName>
</protein>
<name>A0A6M6BGB3_9BACT</name>
<evidence type="ECO:0000313" key="2">
    <source>
        <dbReference type="Proteomes" id="UP000501623"/>
    </source>
</evidence>
<keyword evidence="2" id="KW-1185">Reference proteome</keyword>
<dbReference type="KEGG" id="hts:HMJ29_11665"/>
<organism evidence="1 2">
    <name type="scientific">Hymenobacter taeanensis</name>
    <dbReference type="NCBI Taxonomy" id="2735321"/>
    <lineage>
        <taxon>Bacteria</taxon>
        <taxon>Pseudomonadati</taxon>
        <taxon>Bacteroidota</taxon>
        <taxon>Cytophagia</taxon>
        <taxon>Cytophagales</taxon>
        <taxon>Hymenobacteraceae</taxon>
        <taxon>Hymenobacter</taxon>
    </lineage>
</organism>
<evidence type="ECO:0000313" key="1">
    <source>
        <dbReference type="EMBL" id="QJX47561.1"/>
    </source>
</evidence>
<proteinExistence type="predicted"/>
<gene>
    <name evidence="1" type="ORF">HMJ29_11665</name>
</gene>